<name>C7NLL9_KYTSD</name>
<accession>C7NLL9</accession>
<protein>
    <recommendedName>
        <fullName evidence="4">DUF4352 domain-containing protein</fullName>
    </recommendedName>
</protein>
<dbReference type="InterPro" id="IPR029051">
    <property type="entry name" value="DUF4352"/>
</dbReference>
<keyword evidence="3" id="KW-0812">Transmembrane</keyword>
<evidence type="ECO:0000256" key="1">
    <source>
        <dbReference type="ARBA" id="ARBA00022729"/>
    </source>
</evidence>
<dbReference type="KEGG" id="kse:Ksed_06230"/>
<sequence>MSTQTPPPPQDGPQHDHYGQHGQHSAWQAAPTPPRRRNWFRRHKFLTALLAIVALVGLTQLGGGNDDAAPSASNSPTKEAASAAETGQDAEPAGDGGDQEPAADEQADQEPADEEQAEEAPAPAQDDAPGVGDPVSAGDFEYTVTKVTPGVKQIGDSTFGQKPQGQFVLVKLSVTNTGSEAQMFNDSEHKLVDTEGREHSADGEAAIYVPGNDSFLEDVNPGNTLKGTIVFDVPADAKPQELKLMGPGFWDPAEVVVSVR</sequence>
<dbReference type="Proteomes" id="UP000006666">
    <property type="component" value="Chromosome"/>
</dbReference>
<gene>
    <name evidence="5" type="ordered locus">Ksed_06230</name>
</gene>
<dbReference type="AlphaFoldDB" id="C7NLL9"/>
<dbReference type="RefSeq" id="WP_012802103.1">
    <property type="nucleotide sequence ID" value="NC_013169.1"/>
</dbReference>
<evidence type="ECO:0000259" key="4">
    <source>
        <dbReference type="Pfam" id="PF11611"/>
    </source>
</evidence>
<feature type="region of interest" description="Disordered" evidence="2">
    <location>
        <begin position="1"/>
        <end position="35"/>
    </location>
</feature>
<proteinExistence type="predicted"/>
<evidence type="ECO:0000256" key="3">
    <source>
        <dbReference type="SAM" id="Phobius"/>
    </source>
</evidence>
<feature type="compositionally biased region" description="Acidic residues" evidence="2">
    <location>
        <begin position="97"/>
        <end position="118"/>
    </location>
</feature>
<evidence type="ECO:0000256" key="2">
    <source>
        <dbReference type="SAM" id="MobiDB-lite"/>
    </source>
</evidence>
<dbReference type="Gene3D" id="2.60.40.1240">
    <property type="match status" value="1"/>
</dbReference>
<keyword evidence="3" id="KW-1133">Transmembrane helix</keyword>
<evidence type="ECO:0000313" key="5">
    <source>
        <dbReference type="EMBL" id="ACV05685.1"/>
    </source>
</evidence>
<dbReference type="HOGENOM" id="CLU_072584_1_1_11"/>
<evidence type="ECO:0000313" key="6">
    <source>
        <dbReference type="Proteomes" id="UP000006666"/>
    </source>
</evidence>
<feature type="compositionally biased region" description="Low complexity" evidence="2">
    <location>
        <begin position="119"/>
        <end position="129"/>
    </location>
</feature>
<reference evidence="5 6" key="1">
    <citation type="journal article" date="2009" name="Stand. Genomic Sci.">
        <title>Complete genome sequence of Kytococcus sedentarius type strain (541).</title>
        <authorList>
            <person name="Sims D."/>
            <person name="Brettin T."/>
            <person name="Detter J.C."/>
            <person name="Han C."/>
            <person name="Lapidus A."/>
            <person name="Copeland A."/>
            <person name="Glavina Del Rio T."/>
            <person name="Nolan M."/>
            <person name="Chen F."/>
            <person name="Lucas S."/>
            <person name="Tice H."/>
            <person name="Cheng J.F."/>
            <person name="Bruce D."/>
            <person name="Goodwin L."/>
            <person name="Pitluck S."/>
            <person name="Ovchinnikova G."/>
            <person name="Pati A."/>
            <person name="Ivanova N."/>
            <person name="Mavrommatis K."/>
            <person name="Chen A."/>
            <person name="Palaniappan K."/>
            <person name="D'haeseleer P."/>
            <person name="Chain P."/>
            <person name="Bristow J."/>
            <person name="Eisen J.A."/>
            <person name="Markowitz V."/>
            <person name="Hugenholtz P."/>
            <person name="Schneider S."/>
            <person name="Goker M."/>
            <person name="Pukall R."/>
            <person name="Kyrpides N.C."/>
            <person name="Klenk H.P."/>
        </authorList>
    </citation>
    <scope>NUCLEOTIDE SEQUENCE [LARGE SCALE GENOMIC DNA]</scope>
    <source>
        <strain evidence="6">ATCC 14392 / DSM 20547 / JCM 11482 / CCUG 33030 / NBRC 15357 / NCTC 11040 / CCM 314 / 541</strain>
    </source>
</reference>
<keyword evidence="3" id="KW-0472">Membrane</keyword>
<dbReference type="STRING" id="478801.Ksed_06230"/>
<keyword evidence="6" id="KW-1185">Reference proteome</keyword>
<dbReference type="eggNOG" id="COG0515">
    <property type="taxonomic scope" value="Bacteria"/>
</dbReference>
<feature type="domain" description="DUF4352" evidence="4">
    <location>
        <begin position="130"/>
        <end position="245"/>
    </location>
</feature>
<dbReference type="InterPro" id="IPR029050">
    <property type="entry name" value="Immunoprotect_excell_Ig-like"/>
</dbReference>
<organism evidence="5 6">
    <name type="scientific">Kytococcus sedentarius (strain ATCC 14392 / DSM 20547 / JCM 11482 / CCUG 33030 / NBRC 15357 / NCTC 11040 / CCM 314 / 541)</name>
    <name type="common">Micrococcus sedentarius</name>
    <dbReference type="NCBI Taxonomy" id="478801"/>
    <lineage>
        <taxon>Bacteria</taxon>
        <taxon>Bacillati</taxon>
        <taxon>Actinomycetota</taxon>
        <taxon>Actinomycetes</taxon>
        <taxon>Micrococcales</taxon>
        <taxon>Kytococcaceae</taxon>
        <taxon>Kytococcus</taxon>
    </lineage>
</organism>
<keyword evidence="1" id="KW-0732">Signal</keyword>
<feature type="compositionally biased region" description="Pro residues" evidence="2">
    <location>
        <begin position="1"/>
        <end position="11"/>
    </location>
</feature>
<dbReference type="Pfam" id="PF11611">
    <property type="entry name" value="DUF4352"/>
    <property type="match status" value="1"/>
</dbReference>
<feature type="transmembrane region" description="Helical" evidence="3">
    <location>
        <begin position="45"/>
        <end position="63"/>
    </location>
</feature>
<feature type="region of interest" description="Disordered" evidence="2">
    <location>
        <begin position="60"/>
        <end position="138"/>
    </location>
</feature>
<dbReference type="EMBL" id="CP001686">
    <property type="protein sequence ID" value="ACV05685.1"/>
    <property type="molecule type" value="Genomic_DNA"/>
</dbReference>